<protein>
    <submittedName>
        <fullName evidence="2">Uncharacterized protein</fullName>
    </submittedName>
</protein>
<feature type="region of interest" description="Disordered" evidence="1">
    <location>
        <begin position="1"/>
        <end position="78"/>
    </location>
</feature>
<dbReference type="EMBL" id="KN847045">
    <property type="protein sequence ID" value="KIW24719.1"/>
    <property type="molecule type" value="Genomic_DNA"/>
</dbReference>
<sequence length="141" mass="14459">MSTPTPSNDPSKSGLSTPKKETAEQPPSPTSGADATTPTASAAHAPTPATDPDATPKKAQSYRVDPSSTPSAKHGSIAAWGSTSGKLYLSSPRLNDPKSLSGLSEYFLGWGLAKKTTEQGDAEKAEKVEDGAGEEKSGEVD</sequence>
<proteinExistence type="predicted"/>
<organism evidence="2 3">
    <name type="scientific">Cladophialophora immunda</name>
    <dbReference type="NCBI Taxonomy" id="569365"/>
    <lineage>
        <taxon>Eukaryota</taxon>
        <taxon>Fungi</taxon>
        <taxon>Dikarya</taxon>
        <taxon>Ascomycota</taxon>
        <taxon>Pezizomycotina</taxon>
        <taxon>Eurotiomycetes</taxon>
        <taxon>Chaetothyriomycetidae</taxon>
        <taxon>Chaetothyriales</taxon>
        <taxon>Herpotrichiellaceae</taxon>
        <taxon>Cladophialophora</taxon>
    </lineage>
</organism>
<dbReference type="RefSeq" id="XP_016244935.1">
    <property type="nucleotide sequence ID" value="XM_016397744.1"/>
</dbReference>
<dbReference type="AlphaFoldDB" id="A0A0D2CMD8"/>
<gene>
    <name evidence="2" type="ORF">PV07_10415</name>
</gene>
<evidence type="ECO:0000256" key="1">
    <source>
        <dbReference type="SAM" id="MobiDB-lite"/>
    </source>
</evidence>
<evidence type="ECO:0000313" key="2">
    <source>
        <dbReference type="EMBL" id="KIW24719.1"/>
    </source>
</evidence>
<evidence type="ECO:0000313" key="3">
    <source>
        <dbReference type="Proteomes" id="UP000054466"/>
    </source>
</evidence>
<accession>A0A0D2CMD8</accession>
<feature type="compositionally biased region" description="Low complexity" evidence="1">
    <location>
        <begin position="30"/>
        <end position="53"/>
    </location>
</feature>
<feature type="region of interest" description="Disordered" evidence="1">
    <location>
        <begin position="116"/>
        <end position="141"/>
    </location>
</feature>
<dbReference type="HOGENOM" id="CLU_1948595_0_0_1"/>
<keyword evidence="3" id="KW-1185">Reference proteome</keyword>
<dbReference type="Proteomes" id="UP000054466">
    <property type="component" value="Unassembled WGS sequence"/>
</dbReference>
<reference evidence="2 3" key="1">
    <citation type="submission" date="2015-01" db="EMBL/GenBank/DDBJ databases">
        <title>The Genome Sequence of Cladophialophora immunda CBS83496.</title>
        <authorList>
            <consortium name="The Broad Institute Genomics Platform"/>
            <person name="Cuomo C."/>
            <person name="de Hoog S."/>
            <person name="Gorbushina A."/>
            <person name="Stielow B."/>
            <person name="Teixiera M."/>
            <person name="Abouelleil A."/>
            <person name="Chapman S.B."/>
            <person name="Priest M."/>
            <person name="Young S.K."/>
            <person name="Wortman J."/>
            <person name="Nusbaum C."/>
            <person name="Birren B."/>
        </authorList>
    </citation>
    <scope>NUCLEOTIDE SEQUENCE [LARGE SCALE GENOMIC DNA]</scope>
    <source>
        <strain evidence="2 3">CBS 83496</strain>
    </source>
</reference>
<dbReference type="GeneID" id="27349609"/>
<name>A0A0D2CMD8_9EURO</name>
<feature type="compositionally biased region" description="Polar residues" evidence="1">
    <location>
        <begin position="1"/>
        <end position="16"/>
    </location>
</feature>
<dbReference type="OrthoDB" id="4161649at2759"/>
<dbReference type="VEuPathDB" id="FungiDB:PV07_10415"/>